<dbReference type="SUPFAM" id="SSF51316">
    <property type="entry name" value="Mss4-like"/>
    <property type="match status" value="1"/>
</dbReference>
<evidence type="ECO:0000256" key="2">
    <source>
        <dbReference type="ARBA" id="ARBA00022723"/>
    </source>
</evidence>
<feature type="domain" description="CENP-V/GFA" evidence="6">
    <location>
        <begin position="6"/>
        <end position="111"/>
    </location>
</feature>
<evidence type="ECO:0000256" key="1">
    <source>
        <dbReference type="ARBA" id="ARBA00005495"/>
    </source>
</evidence>
<evidence type="ECO:0000259" key="6">
    <source>
        <dbReference type="PROSITE" id="PS51891"/>
    </source>
</evidence>
<feature type="region of interest" description="Disordered" evidence="5">
    <location>
        <begin position="144"/>
        <end position="164"/>
    </location>
</feature>
<comment type="similarity">
    <text evidence="1">Belongs to the Gfa family.</text>
</comment>
<keyword evidence="8" id="KW-1185">Reference proteome</keyword>
<dbReference type="EMBL" id="JAUSWH010000001">
    <property type="protein sequence ID" value="MDQ0454171.1"/>
    <property type="molecule type" value="Genomic_DNA"/>
</dbReference>
<evidence type="ECO:0000313" key="7">
    <source>
        <dbReference type="EMBL" id="MDQ0454171.1"/>
    </source>
</evidence>
<dbReference type="PANTHER" id="PTHR33337">
    <property type="entry name" value="GFA DOMAIN-CONTAINING PROTEIN"/>
    <property type="match status" value="1"/>
</dbReference>
<protein>
    <recommendedName>
        <fullName evidence="6">CENP-V/GFA domain-containing protein</fullName>
    </recommendedName>
</protein>
<comment type="caution">
    <text evidence="7">The sequence shown here is derived from an EMBL/GenBank/DDBJ whole genome shotgun (WGS) entry which is preliminary data.</text>
</comment>
<name>A0ABU0I7G6_9HYPH</name>
<dbReference type="PANTHER" id="PTHR33337:SF40">
    <property type="entry name" value="CENP-V_GFA DOMAIN-CONTAINING PROTEIN-RELATED"/>
    <property type="match status" value="1"/>
</dbReference>
<reference evidence="7 8" key="1">
    <citation type="submission" date="2023-07" db="EMBL/GenBank/DDBJ databases">
        <title>Genomic Encyclopedia of Type Strains, Phase IV (KMG-IV): sequencing the most valuable type-strain genomes for metagenomic binning, comparative biology and taxonomic classification.</title>
        <authorList>
            <person name="Goeker M."/>
        </authorList>
    </citation>
    <scope>NUCLEOTIDE SEQUENCE [LARGE SCALE GENOMIC DNA]</scope>
    <source>
        <strain evidence="7 8">DSM 100301</strain>
    </source>
</reference>
<gene>
    <name evidence="7" type="ORF">QO005_000486</name>
</gene>
<accession>A0ABU0I7G6</accession>
<evidence type="ECO:0000313" key="8">
    <source>
        <dbReference type="Proteomes" id="UP001235269"/>
    </source>
</evidence>
<dbReference type="PROSITE" id="PS51891">
    <property type="entry name" value="CENP_V_GFA"/>
    <property type="match status" value="1"/>
</dbReference>
<organism evidence="7 8">
    <name type="scientific">Rhizobium paknamense</name>
    <dbReference type="NCBI Taxonomy" id="1206817"/>
    <lineage>
        <taxon>Bacteria</taxon>
        <taxon>Pseudomonadati</taxon>
        <taxon>Pseudomonadota</taxon>
        <taxon>Alphaproteobacteria</taxon>
        <taxon>Hyphomicrobiales</taxon>
        <taxon>Rhizobiaceae</taxon>
        <taxon>Rhizobium/Agrobacterium group</taxon>
        <taxon>Rhizobium</taxon>
    </lineage>
</organism>
<sequence>MAIYSYTGGCQCGAVRFRLNGKPKDVSICHCRMCQKAFGNYFAPFASCHPADVEWTRGAPKHFASSNFVTRGFCADCGTPLTYEAPDGLSLAAGAFDDPAALPPTVQYGIEGKLPFTDHLARLPGHRTEFDIESAPFLTDIVSNQHPDTDTPFWRGPLSQPGDE</sequence>
<dbReference type="Pfam" id="PF04828">
    <property type="entry name" value="GFA"/>
    <property type="match status" value="1"/>
</dbReference>
<evidence type="ECO:0000256" key="3">
    <source>
        <dbReference type="ARBA" id="ARBA00022833"/>
    </source>
</evidence>
<dbReference type="InterPro" id="IPR011057">
    <property type="entry name" value="Mss4-like_sf"/>
</dbReference>
<evidence type="ECO:0000256" key="4">
    <source>
        <dbReference type="ARBA" id="ARBA00023239"/>
    </source>
</evidence>
<keyword evidence="2" id="KW-0479">Metal-binding</keyword>
<dbReference type="InterPro" id="IPR006913">
    <property type="entry name" value="CENP-V/GFA"/>
</dbReference>
<keyword evidence="4" id="KW-0456">Lyase</keyword>
<dbReference type="Proteomes" id="UP001235269">
    <property type="component" value="Unassembled WGS sequence"/>
</dbReference>
<dbReference type="Gene3D" id="3.90.1590.10">
    <property type="entry name" value="glutathione-dependent formaldehyde- activating enzyme (gfa)"/>
    <property type="match status" value="1"/>
</dbReference>
<evidence type="ECO:0000256" key="5">
    <source>
        <dbReference type="SAM" id="MobiDB-lite"/>
    </source>
</evidence>
<proteinExistence type="inferred from homology"/>
<keyword evidence="3" id="KW-0862">Zinc</keyword>